<dbReference type="InterPro" id="IPR050565">
    <property type="entry name" value="LYPA1-2/EST-like"/>
</dbReference>
<gene>
    <name evidence="4" type="ORF">METZ01_LOCUS174858</name>
</gene>
<evidence type="ECO:0000313" key="4">
    <source>
        <dbReference type="EMBL" id="SVB22004.1"/>
    </source>
</evidence>
<evidence type="ECO:0000256" key="1">
    <source>
        <dbReference type="ARBA" id="ARBA00006499"/>
    </source>
</evidence>
<dbReference type="InterPro" id="IPR003140">
    <property type="entry name" value="PLipase/COase/thioEstase"/>
</dbReference>
<evidence type="ECO:0000256" key="2">
    <source>
        <dbReference type="ARBA" id="ARBA00022801"/>
    </source>
</evidence>
<protein>
    <recommendedName>
        <fullName evidence="3">Phospholipase/carboxylesterase/thioesterase domain-containing protein</fullName>
    </recommendedName>
</protein>
<dbReference type="PANTHER" id="PTHR10655">
    <property type="entry name" value="LYSOPHOSPHOLIPASE-RELATED"/>
    <property type="match status" value="1"/>
</dbReference>
<accession>A0A382C7Y1</accession>
<dbReference type="PANTHER" id="PTHR10655:SF17">
    <property type="entry name" value="LYSOPHOSPHOLIPASE-LIKE PROTEIN 1"/>
    <property type="match status" value="1"/>
</dbReference>
<dbReference type="SUPFAM" id="SSF53474">
    <property type="entry name" value="alpha/beta-Hydrolases"/>
    <property type="match status" value="1"/>
</dbReference>
<dbReference type="GO" id="GO:0016787">
    <property type="term" value="F:hydrolase activity"/>
    <property type="evidence" value="ECO:0007669"/>
    <property type="project" value="UniProtKB-KW"/>
</dbReference>
<dbReference type="Gene3D" id="3.40.50.1820">
    <property type="entry name" value="alpha/beta hydrolase"/>
    <property type="match status" value="1"/>
</dbReference>
<sequence>MTFCLKTIIIKPEKDIPINNAIILLHGYGSDGKDISMLTLNWKRFLPNTIFLCPNADETCPVNPNGFQWFDLTKEDPQYILEQSIKAEQKIHQFVDEIKKEFKLKNSQICLLGFSQGCMMSINLGLTSNENFNCIVGFSGKVIDKDNLSKRKISKTKMLLLHGDLDEVVPSVNLFEAKDFLIRNNIEVETNMIKNCGHHISVEASSLALGYIKKNFKI</sequence>
<dbReference type="Pfam" id="PF02230">
    <property type="entry name" value="Abhydrolase_2"/>
    <property type="match status" value="1"/>
</dbReference>
<dbReference type="AlphaFoldDB" id="A0A382C7Y1"/>
<reference evidence="4" key="1">
    <citation type="submission" date="2018-05" db="EMBL/GenBank/DDBJ databases">
        <authorList>
            <person name="Lanie J.A."/>
            <person name="Ng W.-L."/>
            <person name="Kazmierczak K.M."/>
            <person name="Andrzejewski T.M."/>
            <person name="Davidsen T.M."/>
            <person name="Wayne K.J."/>
            <person name="Tettelin H."/>
            <person name="Glass J.I."/>
            <person name="Rusch D."/>
            <person name="Podicherti R."/>
            <person name="Tsui H.-C.T."/>
            <person name="Winkler M.E."/>
        </authorList>
    </citation>
    <scope>NUCLEOTIDE SEQUENCE</scope>
</reference>
<organism evidence="4">
    <name type="scientific">marine metagenome</name>
    <dbReference type="NCBI Taxonomy" id="408172"/>
    <lineage>
        <taxon>unclassified sequences</taxon>
        <taxon>metagenomes</taxon>
        <taxon>ecological metagenomes</taxon>
    </lineage>
</organism>
<evidence type="ECO:0000259" key="3">
    <source>
        <dbReference type="Pfam" id="PF02230"/>
    </source>
</evidence>
<name>A0A382C7Y1_9ZZZZ</name>
<keyword evidence="2" id="KW-0378">Hydrolase</keyword>
<proteinExistence type="inferred from homology"/>
<dbReference type="InterPro" id="IPR029058">
    <property type="entry name" value="AB_hydrolase_fold"/>
</dbReference>
<dbReference type="EMBL" id="UINC01033164">
    <property type="protein sequence ID" value="SVB22004.1"/>
    <property type="molecule type" value="Genomic_DNA"/>
</dbReference>
<comment type="similarity">
    <text evidence="1">Belongs to the AB hydrolase superfamily. AB hydrolase 2 family.</text>
</comment>
<feature type="domain" description="Phospholipase/carboxylesterase/thioesterase" evidence="3">
    <location>
        <begin position="14"/>
        <end position="213"/>
    </location>
</feature>